<dbReference type="Pfam" id="PF01345">
    <property type="entry name" value="DUF11"/>
    <property type="match status" value="1"/>
</dbReference>
<accession>A0A6G4XP78</accession>
<feature type="chain" id="PRO_5039284271" evidence="3">
    <location>
        <begin position="27"/>
        <end position="269"/>
    </location>
</feature>
<evidence type="ECO:0000313" key="5">
    <source>
        <dbReference type="EMBL" id="NGO78610.1"/>
    </source>
</evidence>
<evidence type="ECO:0000256" key="1">
    <source>
        <dbReference type="SAM" id="MobiDB-lite"/>
    </source>
</evidence>
<evidence type="ECO:0000259" key="4">
    <source>
        <dbReference type="Pfam" id="PF01345"/>
    </source>
</evidence>
<keyword evidence="3" id="KW-0732">Signal</keyword>
<organism evidence="5 6">
    <name type="scientific">Streptomyces mesophilus</name>
    <dbReference type="NCBI Taxonomy" id="1775132"/>
    <lineage>
        <taxon>Bacteria</taxon>
        <taxon>Bacillati</taxon>
        <taxon>Actinomycetota</taxon>
        <taxon>Actinomycetes</taxon>
        <taxon>Kitasatosporales</taxon>
        <taxon>Streptomycetaceae</taxon>
        <taxon>Streptomyces</taxon>
    </lineage>
</organism>
<keyword evidence="6" id="KW-1185">Reference proteome</keyword>
<feature type="signal peptide" evidence="3">
    <location>
        <begin position="1"/>
        <end position="26"/>
    </location>
</feature>
<comment type="caution">
    <text evidence="5">The sequence shown here is derived from an EMBL/GenBank/DDBJ whole genome shotgun (WGS) entry which is preliminary data.</text>
</comment>
<keyword evidence="2" id="KW-0472">Membrane</keyword>
<reference evidence="5 6" key="1">
    <citation type="submission" date="2020-02" db="EMBL/GenBank/DDBJ databases">
        <title>Whole-genome analyses of novel actinobacteria.</title>
        <authorList>
            <person name="Sahin N."/>
            <person name="Tokatli A."/>
        </authorList>
    </citation>
    <scope>NUCLEOTIDE SEQUENCE [LARGE SCALE GENOMIC DNA]</scope>
    <source>
        <strain evidence="5 6">YC504</strain>
    </source>
</reference>
<feature type="compositionally biased region" description="Low complexity" evidence="1">
    <location>
        <begin position="218"/>
        <end position="229"/>
    </location>
</feature>
<keyword evidence="2" id="KW-0812">Transmembrane</keyword>
<dbReference type="EMBL" id="JAAKZW010000109">
    <property type="protein sequence ID" value="NGO78610.1"/>
    <property type="molecule type" value="Genomic_DNA"/>
</dbReference>
<feature type="transmembrane region" description="Helical" evidence="2">
    <location>
        <begin position="239"/>
        <end position="261"/>
    </location>
</feature>
<feature type="region of interest" description="Disordered" evidence="1">
    <location>
        <begin position="181"/>
        <end position="229"/>
    </location>
</feature>
<dbReference type="Proteomes" id="UP000481109">
    <property type="component" value="Unassembled WGS sequence"/>
</dbReference>
<dbReference type="RefSeq" id="WP_165334058.1">
    <property type="nucleotide sequence ID" value="NZ_JAAKZW010000109.1"/>
</dbReference>
<dbReference type="AlphaFoldDB" id="A0A6G4XP78"/>
<evidence type="ECO:0000256" key="3">
    <source>
        <dbReference type="SAM" id="SignalP"/>
    </source>
</evidence>
<feature type="domain" description="DUF11" evidence="4">
    <location>
        <begin position="81"/>
        <end position="158"/>
    </location>
</feature>
<protein>
    <submittedName>
        <fullName evidence="5">DUF11 domain-containing protein</fullName>
    </submittedName>
</protein>
<gene>
    <name evidence="5" type="ORF">G6045_23565</name>
</gene>
<proteinExistence type="predicted"/>
<evidence type="ECO:0000256" key="2">
    <source>
        <dbReference type="SAM" id="Phobius"/>
    </source>
</evidence>
<evidence type="ECO:0000313" key="6">
    <source>
        <dbReference type="Proteomes" id="UP000481109"/>
    </source>
</evidence>
<keyword evidence="2" id="KW-1133">Transmembrane helix</keyword>
<dbReference type="InterPro" id="IPR001434">
    <property type="entry name" value="OmcB-like_DUF11"/>
</dbReference>
<sequence length="269" mass="27621">MGKGSRRVRRLLAYGLLSLAAGVVTAVPALATGFDHEHEEPVGDPHAQHGAGPTVKVRPHGKAGSDVFTVTVRAIGAEKRSPAARAGERVTYEVVVRNRTAQDFPETEIVQMLPGGAKVVSSAPEGFVDQEWLVWQLGLDAQQSVTLHSTVLVPPSDDADAPRSRSAVCVRVETAAGFSGCGADSRPATNHAAPPQPAPGAPGAPAAGGNGADGDSKPVAVEAAPQATAASSEPSGYRALLIGVAVFVATTGLLTAWVFGLRRGRTAHR</sequence>
<name>A0A6G4XP78_9ACTN</name>